<gene>
    <name evidence="1" type="ORF">FSB64_39785</name>
</gene>
<organism evidence="1 2">
    <name type="scientific">Paraburkholderia youngii</name>
    <dbReference type="NCBI Taxonomy" id="2782701"/>
    <lineage>
        <taxon>Bacteria</taxon>
        <taxon>Pseudomonadati</taxon>
        <taxon>Pseudomonadota</taxon>
        <taxon>Betaproteobacteria</taxon>
        <taxon>Burkholderiales</taxon>
        <taxon>Burkholderiaceae</taxon>
        <taxon>Paraburkholderia</taxon>
    </lineage>
</organism>
<keyword evidence="2" id="KW-1185">Reference proteome</keyword>
<evidence type="ECO:0000313" key="1">
    <source>
        <dbReference type="EMBL" id="NVI09644.1"/>
    </source>
</evidence>
<dbReference type="RefSeq" id="WP_176369976.1">
    <property type="nucleotide sequence ID" value="NZ_VOMC01000108.1"/>
</dbReference>
<name>A0ABX2NYX6_9BURK</name>
<comment type="caution">
    <text evidence="1">The sequence shown here is derived from an EMBL/GenBank/DDBJ whole genome shotgun (WGS) entry which is preliminary data.</text>
</comment>
<reference evidence="1 2" key="1">
    <citation type="submission" date="2019-08" db="EMBL/GenBank/DDBJ databases">
        <title>Paraburkholderia simonii sp. nov. and P. youngii sp. nov. Brazilian and Mexican Mimosa-associated rhizobia.</title>
        <authorList>
            <person name="Mavima L."/>
            <person name="Beukes C.W."/>
            <person name="Palmer M."/>
            <person name="De Meyer S.E."/>
            <person name="James E.K."/>
            <person name="Maluk M."/>
            <person name="Avontuur J.R."/>
            <person name="Chan W.Y."/>
            <person name="Venter S.N."/>
            <person name="Steenkamp E.T."/>
        </authorList>
    </citation>
    <scope>NUCLEOTIDE SEQUENCE [LARGE SCALE GENOMIC DNA]</scope>
    <source>
        <strain evidence="1 2">JPY454</strain>
    </source>
</reference>
<dbReference type="Proteomes" id="UP000821598">
    <property type="component" value="Unassembled WGS sequence"/>
</dbReference>
<sequence length="130" mass="14670">MRTVVHAAEVENRPLIQGRGTTVVERFEKTRPVSYQIRYVLFGGPQTLVVQRLSFGTHRRAGDQEHAVGKRADSIEYQGIFLRERSAEPHKQIHSEVASCSSVRQGINAALPHDRETPVGAHYIRRSTIL</sequence>
<proteinExistence type="predicted"/>
<evidence type="ECO:0000313" key="2">
    <source>
        <dbReference type="Proteomes" id="UP000821598"/>
    </source>
</evidence>
<dbReference type="EMBL" id="VOMC01000108">
    <property type="protein sequence ID" value="NVI09644.1"/>
    <property type="molecule type" value="Genomic_DNA"/>
</dbReference>
<protein>
    <submittedName>
        <fullName evidence="1">Uncharacterized protein</fullName>
    </submittedName>
</protein>
<accession>A0ABX2NYX6</accession>